<evidence type="ECO:0000256" key="8">
    <source>
        <dbReference type="SAM" id="Phobius"/>
    </source>
</evidence>
<dbReference type="Pfam" id="PF12704">
    <property type="entry name" value="MacB_PCD"/>
    <property type="match status" value="1"/>
</dbReference>
<dbReference type="OrthoDB" id="9812886at2"/>
<keyword evidence="5 8" id="KW-0472">Membrane</keyword>
<evidence type="ECO:0000256" key="7">
    <source>
        <dbReference type="SAM" id="MobiDB-lite"/>
    </source>
</evidence>
<feature type="region of interest" description="Disordered" evidence="7">
    <location>
        <begin position="378"/>
        <end position="397"/>
    </location>
</feature>
<comment type="similarity">
    <text evidence="6">Belongs to the ABC-4 integral membrane protein family.</text>
</comment>
<dbReference type="EMBL" id="SMKI01000118">
    <property type="protein sequence ID" value="TDC75142.1"/>
    <property type="molecule type" value="Genomic_DNA"/>
</dbReference>
<feature type="compositionally biased region" description="Low complexity" evidence="7">
    <location>
        <begin position="259"/>
        <end position="268"/>
    </location>
</feature>
<keyword evidence="3 8" id="KW-0812">Transmembrane</keyword>
<feature type="domain" description="MacB-like periplasmic core" evidence="10">
    <location>
        <begin position="19"/>
        <end position="247"/>
    </location>
</feature>
<feature type="transmembrane region" description="Helical" evidence="8">
    <location>
        <begin position="410"/>
        <end position="431"/>
    </location>
</feature>
<name>A0A4R4TIP9_9ACTN</name>
<keyword evidence="12" id="KW-1185">Reference proteome</keyword>
<feature type="domain" description="ABC3 transporter permease C-terminal" evidence="9">
    <location>
        <begin position="303"/>
        <end position="435"/>
    </location>
</feature>
<keyword evidence="4 8" id="KW-1133">Transmembrane helix</keyword>
<dbReference type="Proteomes" id="UP000295345">
    <property type="component" value="Unassembled WGS sequence"/>
</dbReference>
<evidence type="ECO:0000256" key="1">
    <source>
        <dbReference type="ARBA" id="ARBA00004651"/>
    </source>
</evidence>
<dbReference type="PANTHER" id="PTHR30572">
    <property type="entry name" value="MEMBRANE COMPONENT OF TRANSPORTER-RELATED"/>
    <property type="match status" value="1"/>
</dbReference>
<evidence type="ECO:0000256" key="2">
    <source>
        <dbReference type="ARBA" id="ARBA00022475"/>
    </source>
</evidence>
<reference evidence="11 12" key="1">
    <citation type="submission" date="2019-03" db="EMBL/GenBank/DDBJ databases">
        <title>Draft genome sequences of novel Actinobacteria.</title>
        <authorList>
            <person name="Sahin N."/>
            <person name="Ay H."/>
            <person name="Saygin H."/>
        </authorList>
    </citation>
    <scope>NUCLEOTIDE SEQUENCE [LARGE SCALE GENOMIC DNA]</scope>
    <source>
        <strain evidence="11 12">DSM 41900</strain>
    </source>
</reference>
<evidence type="ECO:0000313" key="12">
    <source>
        <dbReference type="Proteomes" id="UP000295345"/>
    </source>
</evidence>
<gene>
    <name evidence="11" type="ORF">E1283_13410</name>
</gene>
<evidence type="ECO:0000256" key="6">
    <source>
        <dbReference type="ARBA" id="ARBA00038076"/>
    </source>
</evidence>
<feature type="region of interest" description="Disordered" evidence="7">
    <location>
        <begin position="253"/>
        <end position="278"/>
    </location>
</feature>
<protein>
    <submittedName>
        <fullName evidence="11">ABC transporter permease</fullName>
    </submittedName>
</protein>
<sequence length="443" mass="45920">MNFVKRAALSLGARKGKSALLLGIFLLISALLLGGFLLRGAAERQEAETRRQVGVDVTVRGDGLTADAAALIGATPPVVGYNPVLRGVTLPPGVTPVTADAPEPPEARADPERNGLALTGIHDSELLLAFATGRAELVAGRGLTERDAGRDVVLLEERLAERNGLTVGDPVELAAADGEETVAFEVVGLYRSPQHTPAQWIAPRDLVANQLYAPVAAVSGLGFGTRLSEAVFRVESPEAARLLRVEVERVLDAEGSDGPGSSASSDGPDGPDGPDGFRFDVNDKAYQDQVRPIQRVGAFAGALVWLISLAGTVTLGLVVALTIRERRDELGVLLSLGERKWKLVGQHTAEVAAVALVALAVVAPLGLLVAPAAGTRLLPDGPEESEEPGGAPGAEPAPTELRMAAADLGAVARVALGISLVSTVLPGIGILRLHPRSILTDSE</sequence>
<feature type="transmembrane region" description="Helical" evidence="8">
    <location>
        <begin position="349"/>
        <end position="373"/>
    </location>
</feature>
<dbReference type="InterPro" id="IPR025857">
    <property type="entry name" value="MacB_PCD"/>
</dbReference>
<organism evidence="11 12">
    <name type="scientific">Streptomyces hainanensis</name>
    <dbReference type="NCBI Taxonomy" id="402648"/>
    <lineage>
        <taxon>Bacteria</taxon>
        <taxon>Bacillati</taxon>
        <taxon>Actinomycetota</taxon>
        <taxon>Actinomycetes</taxon>
        <taxon>Kitasatosporales</taxon>
        <taxon>Streptomycetaceae</taxon>
        <taxon>Streptomyces</taxon>
    </lineage>
</organism>
<comment type="caution">
    <text evidence="11">The sequence shown here is derived from an EMBL/GenBank/DDBJ whole genome shotgun (WGS) entry which is preliminary data.</text>
</comment>
<evidence type="ECO:0000256" key="4">
    <source>
        <dbReference type="ARBA" id="ARBA00022989"/>
    </source>
</evidence>
<dbReference type="InterPro" id="IPR003838">
    <property type="entry name" value="ABC3_permease_C"/>
</dbReference>
<feature type="transmembrane region" description="Helical" evidence="8">
    <location>
        <begin position="296"/>
        <end position="323"/>
    </location>
</feature>
<comment type="subcellular location">
    <subcellularLocation>
        <location evidence="1">Cell membrane</location>
        <topology evidence="1">Multi-pass membrane protein</topology>
    </subcellularLocation>
</comment>
<evidence type="ECO:0000256" key="5">
    <source>
        <dbReference type="ARBA" id="ARBA00023136"/>
    </source>
</evidence>
<dbReference type="Pfam" id="PF02687">
    <property type="entry name" value="FtsX"/>
    <property type="match status" value="1"/>
</dbReference>
<evidence type="ECO:0000313" key="11">
    <source>
        <dbReference type="EMBL" id="TDC75142.1"/>
    </source>
</evidence>
<dbReference type="RefSeq" id="WP_132818236.1">
    <property type="nucleotide sequence ID" value="NZ_SMKI01000118.1"/>
</dbReference>
<proteinExistence type="inferred from homology"/>
<dbReference type="PANTHER" id="PTHR30572:SF9">
    <property type="entry name" value="ABC TRANSPORTER PERMEASE PROTEIN"/>
    <property type="match status" value="1"/>
</dbReference>
<dbReference type="GO" id="GO:0022857">
    <property type="term" value="F:transmembrane transporter activity"/>
    <property type="evidence" value="ECO:0007669"/>
    <property type="project" value="TreeGrafter"/>
</dbReference>
<dbReference type="AlphaFoldDB" id="A0A4R4TIP9"/>
<evidence type="ECO:0000256" key="3">
    <source>
        <dbReference type="ARBA" id="ARBA00022692"/>
    </source>
</evidence>
<accession>A0A4R4TIP9</accession>
<dbReference type="InterPro" id="IPR050250">
    <property type="entry name" value="Macrolide_Exporter_MacB"/>
</dbReference>
<evidence type="ECO:0000259" key="10">
    <source>
        <dbReference type="Pfam" id="PF12704"/>
    </source>
</evidence>
<dbReference type="GO" id="GO:0005886">
    <property type="term" value="C:plasma membrane"/>
    <property type="evidence" value="ECO:0007669"/>
    <property type="project" value="UniProtKB-SubCell"/>
</dbReference>
<keyword evidence="2" id="KW-1003">Cell membrane</keyword>
<evidence type="ECO:0000259" key="9">
    <source>
        <dbReference type="Pfam" id="PF02687"/>
    </source>
</evidence>